<evidence type="ECO:0000256" key="1">
    <source>
        <dbReference type="ARBA" id="ARBA00001933"/>
    </source>
</evidence>
<keyword evidence="5 7" id="KW-0663">Pyridoxal phosphate</keyword>
<dbReference type="GO" id="GO:0030170">
    <property type="term" value="F:pyridoxal phosphate binding"/>
    <property type="evidence" value="ECO:0007669"/>
    <property type="project" value="InterPro"/>
</dbReference>
<dbReference type="InterPro" id="IPR011833">
    <property type="entry name" value="Glycg_phsphrylas"/>
</dbReference>
<accession>A0A9D1NDB8</accession>
<dbReference type="AlphaFoldDB" id="A0A9D1NDB8"/>
<evidence type="ECO:0000256" key="7">
    <source>
        <dbReference type="RuleBase" id="RU000587"/>
    </source>
</evidence>
<reference evidence="8" key="2">
    <citation type="journal article" date="2021" name="PeerJ">
        <title>Extensive microbial diversity within the chicken gut microbiome revealed by metagenomics and culture.</title>
        <authorList>
            <person name="Gilroy R."/>
            <person name="Ravi A."/>
            <person name="Getino M."/>
            <person name="Pursley I."/>
            <person name="Horton D.L."/>
            <person name="Alikhan N.F."/>
            <person name="Baker D."/>
            <person name="Gharbi K."/>
            <person name="Hall N."/>
            <person name="Watson M."/>
            <person name="Adriaenssens E.M."/>
            <person name="Foster-Nyarko E."/>
            <person name="Jarju S."/>
            <person name="Secka A."/>
            <person name="Antonio M."/>
            <person name="Oren A."/>
            <person name="Chaudhuri R.R."/>
            <person name="La Ragione R."/>
            <person name="Hildebrand F."/>
            <person name="Pallen M.J."/>
        </authorList>
    </citation>
    <scope>NUCLEOTIDE SEQUENCE</scope>
    <source>
        <strain evidence="8">23406</strain>
    </source>
</reference>
<dbReference type="InterPro" id="IPR000811">
    <property type="entry name" value="Glyco_trans_35"/>
</dbReference>
<keyword evidence="6 7" id="KW-0119">Carbohydrate metabolism</keyword>
<keyword evidence="4 7" id="KW-0808">Transferase</keyword>
<dbReference type="PANTHER" id="PTHR11468:SF3">
    <property type="entry name" value="GLYCOGEN PHOSPHORYLASE, LIVER FORM"/>
    <property type="match status" value="1"/>
</dbReference>
<dbReference type="NCBIfam" id="TIGR02093">
    <property type="entry name" value="P_ylase"/>
    <property type="match status" value="1"/>
</dbReference>
<protein>
    <recommendedName>
        <fullName evidence="7">Alpha-1,4 glucan phosphorylase</fullName>
        <ecNumber evidence="7">2.4.1.1</ecNumber>
    </recommendedName>
</protein>
<dbReference type="PANTHER" id="PTHR11468">
    <property type="entry name" value="GLYCOGEN PHOSPHORYLASE"/>
    <property type="match status" value="1"/>
</dbReference>
<dbReference type="EMBL" id="DVOH01000051">
    <property type="protein sequence ID" value="HIV00710.1"/>
    <property type="molecule type" value="Genomic_DNA"/>
</dbReference>
<gene>
    <name evidence="8" type="primary">glgP</name>
    <name evidence="8" type="ORF">IAB14_06330</name>
</gene>
<comment type="cofactor">
    <cofactor evidence="1 7">
        <name>pyridoxal 5'-phosphate</name>
        <dbReference type="ChEBI" id="CHEBI:597326"/>
    </cofactor>
</comment>
<dbReference type="Pfam" id="PF00343">
    <property type="entry name" value="Phosphorylase"/>
    <property type="match status" value="1"/>
</dbReference>
<evidence type="ECO:0000256" key="5">
    <source>
        <dbReference type="ARBA" id="ARBA00022898"/>
    </source>
</evidence>
<organism evidence="8 9">
    <name type="scientific">Candidatus Stercoripulliclostridium merdipullorum</name>
    <dbReference type="NCBI Taxonomy" id="2840952"/>
    <lineage>
        <taxon>Bacteria</taxon>
        <taxon>Bacillati</taxon>
        <taxon>Bacillota</taxon>
        <taxon>Clostridia</taxon>
        <taxon>Eubacteriales</taxon>
        <taxon>Candidatus Stercoripulliclostridium</taxon>
    </lineage>
</organism>
<comment type="caution">
    <text evidence="8">The sequence shown here is derived from an EMBL/GenBank/DDBJ whole genome shotgun (WGS) entry which is preliminary data.</text>
</comment>
<dbReference type="GO" id="GO:0008184">
    <property type="term" value="F:glycogen phosphorylase activity"/>
    <property type="evidence" value="ECO:0007669"/>
    <property type="project" value="InterPro"/>
</dbReference>
<feature type="non-terminal residue" evidence="8">
    <location>
        <position position="588"/>
    </location>
</feature>
<evidence type="ECO:0000256" key="6">
    <source>
        <dbReference type="ARBA" id="ARBA00023277"/>
    </source>
</evidence>
<dbReference type="GO" id="GO:0005980">
    <property type="term" value="P:glycogen catabolic process"/>
    <property type="evidence" value="ECO:0007669"/>
    <property type="project" value="TreeGrafter"/>
</dbReference>
<evidence type="ECO:0000256" key="3">
    <source>
        <dbReference type="ARBA" id="ARBA00022676"/>
    </source>
</evidence>
<dbReference type="SUPFAM" id="SSF53756">
    <property type="entry name" value="UDP-Glycosyltransferase/glycogen phosphorylase"/>
    <property type="match status" value="1"/>
</dbReference>
<reference evidence="8" key="1">
    <citation type="submission" date="2020-10" db="EMBL/GenBank/DDBJ databases">
        <authorList>
            <person name="Gilroy R."/>
        </authorList>
    </citation>
    <scope>NUCLEOTIDE SEQUENCE</scope>
    <source>
        <strain evidence="8">23406</strain>
    </source>
</reference>
<comment type="similarity">
    <text evidence="2 7">Belongs to the glycogen phosphorylase family.</text>
</comment>
<sequence length="588" mass="67401">MIKMTKKELKDLLDQKLNTMFGVTAEEASEETMYKAVCLVTRDLLTEQRLAFKTKVRKQGIKQIYYMSMEFLLGRSLRNHLYNIGLLDKMASVVKEMKFDLDRLIDIEPDAGLGNGGLGRLAAAYMDSLTSCGYAAGGFSIRYDYGIFKQKIVDGWQMEMPDDWLGLSDVWLKRRDDYFEVKFGGYVEEHWDNGRLRCEHKGATTIVAAPYDMNISGYDSGAVNVLRLWSAKAPVELDMNAFSRGEYVKAVEAKAMAEAISKILYPADNHIEGKSLRLKQQYFFVSASIQSILKNHLKSNPDLGNLPDRVAIHINDTHPTLCIPELMRILLDDYGYGWDEAWNIVTRTISYTNHTVMQEALEKWPQDLFGRLLPRIMQIVKEINQRYCADLWNFYPNDWKKISDNAILNGGEVRMANLCLVASHTVNGVSELHSDILKKDVFADYYHIAPEKFTNVTNGITHRRWLAEANPLLTKYLKELIGDGFLKNADKLEDLMQFKGNHEVLDNLFKIKHANKERLAAYIKQANGVTVNPDSIFDVQVKRLHEYKRQLLNALQILHLYNRLKENPDLDITPRTFIFGAKAASSYY</sequence>
<keyword evidence="3 7" id="KW-0328">Glycosyltransferase</keyword>
<evidence type="ECO:0000256" key="4">
    <source>
        <dbReference type="ARBA" id="ARBA00022679"/>
    </source>
</evidence>
<dbReference type="EC" id="2.4.1.1" evidence="7"/>
<evidence type="ECO:0000313" key="8">
    <source>
        <dbReference type="EMBL" id="HIV00710.1"/>
    </source>
</evidence>
<dbReference type="Proteomes" id="UP000886891">
    <property type="component" value="Unassembled WGS sequence"/>
</dbReference>
<comment type="catalytic activity">
    <reaction evidence="7">
        <text>[(1-&gt;4)-alpha-D-glucosyl](n) + phosphate = [(1-&gt;4)-alpha-D-glucosyl](n-1) + alpha-D-glucose 1-phosphate</text>
        <dbReference type="Rhea" id="RHEA:41732"/>
        <dbReference type="Rhea" id="RHEA-COMP:9584"/>
        <dbReference type="Rhea" id="RHEA-COMP:9586"/>
        <dbReference type="ChEBI" id="CHEBI:15444"/>
        <dbReference type="ChEBI" id="CHEBI:43474"/>
        <dbReference type="ChEBI" id="CHEBI:58601"/>
        <dbReference type="EC" id="2.4.1.1"/>
    </reaction>
</comment>
<proteinExistence type="inferred from homology"/>
<dbReference type="Gene3D" id="3.40.50.2000">
    <property type="entry name" value="Glycogen Phosphorylase B"/>
    <property type="match status" value="2"/>
</dbReference>
<evidence type="ECO:0000256" key="2">
    <source>
        <dbReference type="ARBA" id="ARBA00006047"/>
    </source>
</evidence>
<evidence type="ECO:0000313" key="9">
    <source>
        <dbReference type="Proteomes" id="UP000886891"/>
    </source>
</evidence>
<dbReference type="PIRSF" id="PIRSF000460">
    <property type="entry name" value="Pprylas_GlgP"/>
    <property type="match status" value="1"/>
</dbReference>
<name>A0A9D1NDB8_9FIRM</name>
<comment type="function">
    <text evidence="7">Allosteric enzyme that catalyzes the rate-limiting step in glycogen catabolism, the phosphorolytic cleavage of glycogen to produce glucose-1-phosphate, and plays a central role in maintaining cellular and organismal glucose homeostasis.</text>
</comment>
<dbReference type="GO" id="GO:0005737">
    <property type="term" value="C:cytoplasm"/>
    <property type="evidence" value="ECO:0007669"/>
    <property type="project" value="TreeGrafter"/>
</dbReference>
<dbReference type="FunFam" id="3.40.50.2000:FF:000149">
    <property type="entry name" value="Glycogen phosphorylase, muscle form"/>
    <property type="match status" value="1"/>
</dbReference>